<dbReference type="AlphaFoldDB" id="A0A6L5B873"/>
<dbReference type="Gene3D" id="1.25.40.10">
    <property type="entry name" value="Tetratricopeptide repeat domain"/>
    <property type="match status" value="2"/>
</dbReference>
<dbReference type="Pfam" id="PF13041">
    <property type="entry name" value="PPR_2"/>
    <property type="match status" value="2"/>
</dbReference>
<evidence type="ECO:0000256" key="8">
    <source>
        <dbReference type="PROSITE-ProRule" id="PRU00708"/>
    </source>
</evidence>
<dbReference type="PROSITE" id="PS51375">
    <property type="entry name" value="PPR"/>
    <property type="match status" value="2"/>
</dbReference>
<evidence type="ECO:0000256" key="4">
    <source>
        <dbReference type="ARBA" id="ARBA00022679"/>
    </source>
</evidence>
<keyword evidence="6" id="KW-0520">NAD</keyword>
<dbReference type="NCBIfam" id="TIGR00756">
    <property type="entry name" value="PPR"/>
    <property type="match status" value="2"/>
</dbReference>
<dbReference type="InterPro" id="IPR002745">
    <property type="entry name" value="Ptrans_KptA/Tpt1"/>
</dbReference>
<dbReference type="FunFam" id="1.25.40.10:FF:000031">
    <property type="entry name" value="Pentatricopeptide repeat-containing protein mitochondrial"/>
    <property type="match status" value="1"/>
</dbReference>
<dbReference type="Pfam" id="PF01535">
    <property type="entry name" value="PPR"/>
    <property type="match status" value="1"/>
</dbReference>
<feature type="repeat" description="PPR" evidence="8">
    <location>
        <begin position="15"/>
        <end position="45"/>
    </location>
</feature>
<dbReference type="EC" id="2.7.1.160" evidence="3"/>
<evidence type="ECO:0000256" key="6">
    <source>
        <dbReference type="ARBA" id="ARBA00023027"/>
    </source>
</evidence>
<feature type="repeat" description="PPR" evidence="8">
    <location>
        <begin position="46"/>
        <end position="81"/>
    </location>
</feature>
<keyword evidence="4" id="KW-0808">Transferase</keyword>
<dbReference type="PANTHER" id="PTHR12684">
    <property type="entry name" value="PUTATIVE PHOSPHOTRANSFERASE"/>
    <property type="match status" value="1"/>
</dbReference>
<protein>
    <recommendedName>
        <fullName evidence="3">2'-phosphotransferase</fullName>
        <ecNumber evidence="3">2.7.1.160</ecNumber>
    </recommendedName>
</protein>
<dbReference type="Proteomes" id="UP000593563">
    <property type="component" value="Unassembled WGS sequence"/>
</dbReference>
<sequence length="525" mass="58180">MEVGYDLFRRMPKRDVISWANMIDGYGRLGCVDVARGLFDDMGERDVVSCNVMVAGYVQNGYFKEALELFHDMLRERKFCPDRTTLVIALSAIAQLGNIKEGIAVHQYLEKNGFVVEGKLGVALIDMYAKSGSIEIAIQVFENIKERSVDHWNAVIGGLAIHGLGEVAFGLFIEMERLCVQPDDITFIGVLNACGHSGMAWVICIVEKISCNQEAGSRKHLISNRKDKGSKFRLSPSCSGGGNRGRSSYTRGSSWGRGGGSRGRGGGSRGYSGGGAFTPDKIDSLGRLMTWILRHTASKFNLDIRSDGYVKVQDLLKLNLQTVANIPLNSHTIADVRKAVIADNKQRFSLVEENGELFVRANQGHTLKAVKTESLLKPIISAEEVPVCVHGTYRENLPSILEHGLKCMKRLHIHFACGLPKDSDVISGMRENVNILIFLDVKKALEEGMELYFSENKVVLTEGFNGVIPVKYFERIESRPGRQLLYVGKDEDLVTGMQKLAIKTGAKLERPPCNKMNDVYQDQEL</sequence>
<name>A0A6L5B873_APIGR</name>
<dbReference type="PANTHER" id="PTHR12684:SF2">
    <property type="entry name" value="TRNA 2'-PHOSPHOTRANSFERASE 1"/>
    <property type="match status" value="1"/>
</dbReference>
<evidence type="ECO:0000256" key="2">
    <source>
        <dbReference type="ARBA" id="ARBA00009836"/>
    </source>
</evidence>
<keyword evidence="11" id="KW-1185">Reference proteome</keyword>
<gene>
    <name evidence="10" type="ORF">AG4045_000095</name>
</gene>
<evidence type="ECO:0000256" key="5">
    <source>
        <dbReference type="ARBA" id="ARBA00022737"/>
    </source>
</evidence>
<dbReference type="InterPro" id="IPR002885">
    <property type="entry name" value="PPR_rpt"/>
</dbReference>
<comment type="function">
    <text evidence="1">Catalyzes the last step of tRNA splicing, the transfer of the splice junction 2'-phosphate from ligated tRNA to NAD to produce ADP-ribose 1''-2'' cyclic phosphate.</text>
</comment>
<dbReference type="GO" id="GO:0006388">
    <property type="term" value="P:tRNA splicing, via endonucleolytic cleavage and ligation"/>
    <property type="evidence" value="ECO:0007669"/>
    <property type="project" value="TreeGrafter"/>
</dbReference>
<accession>A0A6L5B873</accession>
<comment type="caution">
    <text evidence="10">The sequence shown here is derived from an EMBL/GenBank/DDBJ whole genome shotgun (WGS) entry which is preliminary data.</text>
</comment>
<feature type="compositionally biased region" description="Gly residues" evidence="9">
    <location>
        <begin position="255"/>
        <end position="275"/>
    </location>
</feature>
<comment type="catalytic activity">
    <reaction evidence="7">
        <text>2'-phospho-[ligated tRNA] + NAD(+) = mature tRNA + ADP-alpha-D-ribose 1'',2''-cyclic phosphate + nicotinamide</text>
        <dbReference type="Rhea" id="RHEA:23324"/>
        <dbReference type="Rhea" id="RHEA-COMP:11106"/>
        <dbReference type="Rhea" id="RHEA-COMP:11107"/>
        <dbReference type="ChEBI" id="CHEBI:17154"/>
        <dbReference type="ChEBI" id="CHEBI:57540"/>
        <dbReference type="ChEBI" id="CHEBI:76596"/>
        <dbReference type="ChEBI" id="CHEBI:82883"/>
        <dbReference type="ChEBI" id="CHEBI:85027"/>
        <dbReference type="EC" id="2.7.1.160"/>
    </reaction>
</comment>
<keyword evidence="5" id="KW-0677">Repeat</keyword>
<reference evidence="10" key="1">
    <citation type="submission" date="2020-01" db="EMBL/GenBank/DDBJ databases">
        <title>The Celery Genome Sequence Reveals Sequential Paleo-tetraploidization, Resistance Gene Elimination, Karyotype Evolution, and Functional Innovation in Apiales.</title>
        <authorList>
            <person name="Song X."/>
        </authorList>
    </citation>
    <scope>NUCLEOTIDE SEQUENCE</scope>
    <source>
        <tissue evidence="10">Leaf</tissue>
    </source>
</reference>
<feature type="region of interest" description="Disordered" evidence="9">
    <location>
        <begin position="228"/>
        <end position="275"/>
    </location>
</feature>
<evidence type="ECO:0000256" key="9">
    <source>
        <dbReference type="SAM" id="MobiDB-lite"/>
    </source>
</evidence>
<organism evidence="10 11">
    <name type="scientific">Apium graveolens</name>
    <name type="common">Celery</name>
    <dbReference type="NCBI Taxonomy" id="4045"/>
    <lineage>
        <taxon>Eukaryota</taxon>
        <taxon>Viridiplantae</taxon>
        <taxon>Streptophyta</taxon>
        <taxon>Embryophyta</taxon>
        <taxon>Tracheophyta</taxon>
        <taxon>Spermatophyta</taxon>
        <taxon>Magnoliopsida</taxon>
        <taxon>eudicotyledons</taxon>
        <taxon>Gunneridae</taxon>
        <taxon>Pentapetalae</taxon>
        <taxon>asterids</taxon>
        <taxon>campanulids</taxon>
        <taxon>Apiales</taxon>
        <taxon>Apiaceae</taxon>
        <taxon>Apioideae</taxon>
        <taxon>apioid superclade</taxon>
        <taxon>Apieae</taxon>
        <taxon>Apium</taxon>
    </lineage>
</organism>
<dbReference type="GO" id="GO:0000215">
    <property type="term" value="F:tRNA 2'-phosphotransferase activity"/>
    <property type="evidence" value="ECO:0007669"/>
    <property type="project" value="UniProtKB-EC"/>
</dbReference>
<dbReference type="SUPFAM" id="SSF56399">
    <property type="entry name" value="ADP-ribosylation"/>
    <property type="match status" value="1"/>
</dbReference>
<dbReference type="Gene3D" id="3.20.170.30">
    <property type="match status" value="1"/>
</dbReference>
<evidence type="ECO:0000256" key="1">
    <source>
        <dbReference type="ARBA" id="ARBA00003343"/>
    </source>
</evidence>
<comment type="similarity">
    <text evidence="2">Belongs to the KptA/TPT1 family.</text>
</comment>
<dbReference type="InterPro" id="IPR042081">
    <property type="entry name" value="RNA_2'-PTrans_C"/>
</dbReference>
<feature type="compositionally biased region" description="Low complexity" evidence="9">
    <location>
        <begin position="245"/>
        <end position="254"/>
    </location>
</feature>
<dbReference type="Pfam" id="PF01885">
    <property type="entry name" value="PTS_2-RNA"/>
    <property type="match status" value="1"/>
</dbReference>
<evidence type="ECO:0000256" key="3">
    <source>
        <dbReference type="ARBA" id="ARBA00012007"/>
    </source>
</evidence>
<proteinExistence type="inferred from homology"/>
<dbReference type="InterPro" id="IPR011990">
    <property type="entry name" value="TPR-like_helical_dom_sf"/>
</dbReference>
<evidence type="ECO:0000256" key="7">
    <source>
        <dbReference type="ARBA" id="ARBA00047949"/>
    </source>
</evidence>
<dbReference type="InterPro" id="IPR042080">
    <property type="entry name" value="RNA_2'-PTrans_N"/>
</dbReference>
<dbReference type="EMBL" id="WRXP01002896">
    <property type="protein sequence ID" value="KAF1001728.1"/>
    <property type="molecule type" value="Genomic_DNA"/>
</dbReference>
<evidence type="ECO:0000313" key="11">
    <source>
        <dbReference type="Proteomes" id="UP000593563"/>
    </source>
</evidence>
<evidence type="ECO:0000313" key="10">
    <source>
        <dbReference type="EMBL" id="KAF1001728.1"/>
    </source>
</evidence>
<dbReference type="Gene3D" id="1.10.10.970">
    <property type="entry name" value="RNA 2'-phosphotransferase, Tpt1/KptA family, N-terminal domain"/>
    <property type="match status" value="1"/>
</dbReference>